<sequence>MLSARFRSVRVVVVMERNTSTVWVPLARVPVKVADTGEHRLTQTDAGGHEKGPDPSKGIRAFNLCGPDGI</sequence>
<organism evidence="2 3">
    <name type="scientific">Streptomyces stramineus</name>
    <dbReference type="NCBI Taxonomy" id="173861"/>
    <lineage>
        <taxon>Bacteria</taxon>
        <taxon>Bacillati</taxon>
        <taxon>Actinomycetota</taxon>
        <taxon>Actinomycetes</taxon>
        <taxon>Kitasatosporales</taxon>
        <taxon>Streptomycetaceae</taxon>
        <taxon>Streptomyces</taxon>
    </lineage>
</organism>
<evidence type="ECO:0000256" key="1">
    <source>
        <dbReference type="SAM" id="MobiDB-lite"/>
    </source>
</evidence>
<comment type="caution">
    <text evidence="2">The sequence shown here is derived from an EMBL/GenBank/DDBJ whole genome shotgun (WGS) entry which is preliminary data.</text>
</comment>
<feature type="compositionally biased region" description="Basic and acidic residues" evidence="1">
    <location>
        <begin position="37"/>
        <end position="54"/>
    </location>
</feature>
<reference evidence="3" key="1">
    <citation type="journal article" date="2019" name="Int. J. Syst. Evol. Microbiol.">
        <title>The Global Catalogue of Microorganisms (GCM) 10K type strain sequencing project: providing services to taxonomists for standard genome sequencing and annotation.</title>
        <authorList>
            <consortium name="The Broad Institute Genomics Platform"/>
            <consortium name="The Broad Institute Genome Sequencing Center for Infectious Disease"/>
            <person name="Wu L."/>
            <person name="Ma J."/>
        </authorList>
    </citation>
    <scope>NUCLEOTIDE SEQUENCE [LARGE SCALE GENOMIC DNA]</scope>
    <source>
        <strain evidence="3">JCM 10649</strain>
    </source>
</reference>
<evidence type="ECO:0000313" key="2">
    <source>
        <dbReference type="EMBL" id="GAA0476549.1"/>
    </source>
</evidence>
<accession>A0ABP3KCR3</accession>
<name>A0ABP3KCR3_9ACTN</name>
<feature type="region of interest" description="Disordered" evidence="1">
    <location>
        <begin position="37"/>
        <end position="60"/>
    </location>
</feature>
<keyword evidence="3" id="KW-1185">Reference proteome</keyword>
<protein>
    <submittedName>
        <fullName evidence="2">Uncharacterized protein</fullName>
    </submittedName>
</protein>
<dbReference type="Proteomes" id="UP001499895">
    <property type="component" value="Unassembled WGS sequence"/>
</dbReference>
<evidence type="ECO:0000313" key="3">
    <source>
        <dbReference type="Proteomes" id="UP001499895"/>
    </source>
</evidence>
<proteinExistence type="predicted"/>
<gene>
    <name evidence="2" type="ORF">GCM10009544_43210</name>
</gene>
<dbReference type="EMBL" id="BAAAHB010000053">
    <property type="protein sequence ID" value="GAA0476549.1"/>
    <property type="molecule type" value="Genomic_DNA"/>
</dbReference>